<evidence type="ECO:0000313" key="6">
    <source>
        <dbReference type="EMBL" id="MFK4269805.1"/>
    </source>
</evidence>
<dbReference type="Proteomes" id="UP001620295">
    <property type="component" value="Unassembled WGS sequence"/>
</dbReference>
<dbReference type="InterPro" id="IPR023213">
    <property type="entry name" value="CAT-like_dom_sf"/>
</dbReference>
<feature type="region of interest" description="Disordered" evidence="4">
    <location>
        <begin position="972"/>
        <end position="994"/>
    </location>
</feature>
<dbReference type="Gene3D" id="2.30.38.10">
    <property type="entry name" value="Luciferase, Domain 3"/>
    <property type="match status" value="2"/>
</dbReference>
<dbReference type="SUPFAM" id="SSF52777">
    <property type="entry name" value="CoA-dependent acyltransferases"/>
    <property type="match status" value="4"/>
</dbReference>
<evidence type="ECO:0000256" key="2">
    <source>
        <dbReference type="ARBA" id="ARBA00022450"/>
    </source>
</evidence>
<dbReference type="InterPro" id="IPR006162">
    <property type="entry name" value="Ppantetheine_attach_site"/>
</dbReference>
<dbReference type="InterPro" id="IPR000873">
    <property type="entry name" value="AMP-dep_synth/lig_dom"/>
</dbReference>
<dbReference type="CDD" id="cd05930">
    <property type="entry name" value="A_NRPS"/>
    <property type="match status" value="1"/>
</dbReference>
<dbReference type="SMART" id="SM00823">
    <property type="entry name" value="PKS_PP"/>
    <property type="match status" value="1"/>
</dbReference>
<dbReference type="PANTHER" id="PTHR45527:SF1">
    <property type="entry name" value="FATTY ACID SYNTHASE"/>
    <property type="match status" value="1"/>
</dbReference>
<organism evidence="6 7">
    <name type="scientific">Streptomyces milbemycinicus</name>
    <dbReference type="NCBI Taxonomy" id="476552"/>
    <lineage>
        <taxon>Bacteria</taxon>
        <taxon>Bacillati</taxon>
        <taxon>Actinomycetota</taxon>
        <taxon>Actinomycetes</taxon>
        <taxon>Kitasatosporales</taxon>
        <taxon>Streptomycetaceae</taxon>
        <taxon>Streptomyces</taxon>
    </lineage>
</organism>
<feature type="region of interest" description="Disordered" evidence="4">
    <location>
        <begin position="1521"/>
        <end position="1549"/>
    </location>
</feature>
<protein>
    <submittedName>
        <fullName evidence="6">Amino acid adenylation domain-containing protein</fullName>
    </submittedName>
</protein>
<dbReference type="InterPro" id="IPR001242">
    <property type="entry name" value="Condensation_dom"/>
</dbReference>
<dbReference type="SUPFAM" id="SSF47336">
    <property type="entry name" value="ACP-like"/>
    <property type="match status" value="1"/>
</dbReference>
<dbReference type="Gene3D" id="3.30.300.30">
    <property type="match status" value="1"/>
</dbReference>
<keyword evidence="7" id="KW-1185">Reference proteome</keyword>
<dbReference type="PROSITE" id="PS00455">
    <property type="entry name" value="AMP_BINDING"/>
    <property type="match status" value="1"/>
</dbReference>
<comment type="cofactor">
    <cofactor evidence="1">
        <name>pantetheine 4'-phosphate</name>
        <dbReference type="ChEBI" id="CHEBI:47942"/>
    </cofactor>
</comment>
<evidence type="ECO:0000313" key="7">
    <source>
        <dbReference type="Proteomes" id="UP001620295"/>
    </source>
</evidence>
<dbReference type="InterPro" id="IPR036736">
    <property type="entry name" value="ACP-like_sf"/>
</dbReference>
<dbReference type="Pfam" id="PF00668">
    <property type="entry name" value="Condensation"/>
    <property type="match status" value="2"/>
</dbReference>
<keyword evidence="2" id="KW-0596">Phosphopantetheine</keyword>
<dbReference type="InterPro" id="IPR020845">
    <property type="entry name" value="AMP-binding_CS"/>
</dbReference>
<evidence type="ECO:0000259" key="5">
    <source>
        <dbReference type="PROSITE" id="PS50075"/>
    </source>
</evidence>
<dbReference type="InterPro" id="IPR010071">
    <property type="entry name" value="AA_adenyl_dom"/>
</dbReference>
<dbReference type="Pfam" id="PF00501">
    <property type="entry name" value="AMP-binding"/>
    <property type="match status" value="2"/>
</dbReference>
<evidence type="ECO:0000256" key="1">
    <source>
        <dbReference type="ARBA" id="ARBA00001957"/>
    </source>
</evidence>
<dbReference type="InterPro" id="IPR025110">
    <property type="entry name" value="AMP-bd_C"/>
</dbReference>
<evidence type="ECO:0000256" key="3">
    <source>
        <dbReference type="ARBA" id="ARBA00022553"/>
    </source>
</evidence>
<feature type="domain" description="Carrier" evidence="5">
    <location>
        <begin position="993"/>
        <end position="1068"/>
    </location>
</feature>
<dbReference type="InterPro" id="IPR009081">
    <property type="entry name" value="PP-bd_ACP"/>
</dbReference>
<dbReference type="InterPro" id="IPR020806">
    <property type="entry name" value="PKS_PP-bd"/>
</dbReference>
<sequence length="1873" mass="203042">MADSAPHDLPLSFGQEQLWFLDTLRPGNSVYSVAAALRIRGDLDIEAVRRAFGEIVRRHETLRASFPDRAGVPVCVPADSADLPLSFTDLGGLPADRREPEAERLLGEEADAPFDLASGPLIRLGLVRLSDEDHALAVTAHQIVLDSASMEVLLRELGQVYAAFWDGRPPVLPTPLPRYADYAREQRGRSYDASLEYWRKRLDGVPAMLRLPCDRRRPAERSGRGAVQSFELGQELTTRLTGFSGSRGTTVATTVLAAFKTLLAHYCDQRDITVGTILPNRPQGEPDSAVGHFANTVVLRSDLSGEPGFGEVLRRVDAAEREAAVYGDVPFEELIRVLQPERDPSSTPLFQVLFRASEGCEEAPEFAGLAVERIDLPRTSARFDLTLEVRHLGERLVCELEYSTDLFEPTTIRRMAGHLRQLLEDALAHPDRPVSALRLLLPAEREQILTGWNDTGSKGGVPRCLHSLFEEQVRRTPEALAVVWRDQRLTYRQLDERANQMAHALRSRGVGAETGVGICLERSAATLVALLAVFKAGGTFIPLDPDYPAERLAFMLSDSHASLLISDATTAAALTGADAVPVLLIDRDDPEIRSQPTVPPVSGVLPSNLAGMLYTSGSTGTPKCAMLTHANFANYFHSFEERYGLSRSLRAHLQMASFSFDMFMGDTMRALFTGATLVVCPREVSLSPPELLDLMLQEDVNSAEFVPPLLRVFLDHVEASGQSLEFLDFLMAGGDVWYVRDFERARRLCHPGTVMAGTYGLTESAIDNTHFSEGHTGDDPEGALPVGRPLPGSRIYILNSALQPVPPGVAGELYVGGDGVGRGYFGRTALTATRFVPDPFSGVPGARLYRSGDLTRYRPDGTIEIVGRSDHQVKVRGFRVELGEVGEALRGHPDVEDALVILHDKVPGDRHLVAYASVAAGRWPTSAETRPAWERETRARLRDHLRGRLPGFMIPSAIVLLESMPLNANGKLNRRGLPSPEKELSAQAGGGAEPRTPVEEIIGGIWSAVIGLGGIGVQDNFFSIGGHSLLATQVLARIRTDLGAELPVRAIYESPTIAGLAERAEASLRSGTPTTPPITSLTRVAGQRLPLSFAQRRLWFIDQLEPGSPAYNIASPLRLRGALDREALRRSLEAMVERHEVLRTVFGSEDGEPWQEIRPAPSWELALTDLGGLGPGERTREAERLVTEEAMRPFDLVQGPLMRTELLRLAADEHILLLTMHHLVTDGWSGSVFFEDLAALYAAGGHQERAGLAELPVSYADYAVWQRDWLRDGVLEHQLVYWKDRLANAPAAIDLPFDRPREAAGSSAGRVVEFRVPADVLDGIRAVSQDSSATVFITLLAAFHCLMGRLTGQDDIVVAVPTAARGRTELDRLVGFFVNTLALRADLSGNPTFRSLLDQVRRVALDGYAHQDVPFEKIVEELNPDRSPWHNPLAQVLFVLQNNAPETAELTGLDVEPVPFDVSTSQFDLGMQLWETDSGLQGTLSYRTELFDADTAERITSLWSTLLHSVAAAPDTRLSDLPLSATRPLAPPPTGAQLPPPPSADGQTADGQTVISLFEAQVRRTPDRIAVVYGATELTYAELGERVDQMALALREAGVGPELTVAVALPRSTHLVIATLAVLKAGGCCLPLDPGAPDERLELLPTDCPPVLTVTDRAHAWFLPADLPTLVIGEPRPATPPVVRTPSPQPAGAACVVRAAGEHGEPLGAVLSHQDVLRVITGTGPCPGLGDVFDFTVWEWWGRLLRGGRVTVTSRRSAGRAADTSTSPSADRPPAYVLDGAGRRLPPGVVGELYLPGPGPARGYPGRPARTAERFVADPYGPPGGRMYRTGARARLRGDGCVDLVGRADQGEESAVASALPILADGPGDSIAG</sequence>
<dbReference type="Gene3D" id="3.40.50.980">
    <property type="match status" value="4"/>
</dbReference>
<dbReference type="Gene3D" id="1.10.1200.10">
    <property type="entry name" value="ACP-like"/>
    <property type="match status" value="1"/>
</dbReference>
<comment type="caution">
    <text evidence="6">The sequence shown here is derived from an EMBL/GenBank/DDBJ whole genome shotgun (WGS) entry which is preliminary data.</text>
</comment>
<dbReference type="CDD" id="cd19531">
    <property type="entry name" value="LCL_NRPS-like"/>
    <property type="match status" value="2"/>
</dbReference>
<proteinExistence type="predicted"/>
<keyword evidence="3" id="KW-0597">Phosphoprotein</keyword>
<dbReference type="RefSeq" id="WP_404747787.1">
    <property type="nucleotide sequence ID" value="NZ_JBJDQH010000012.1"/>
</dbReference>
<dbReference type="InterPro" id="IPR045851">
    <property type="entry name" value="AMP-bd_C_sf"/>
</dbReference>
<dbReference type="Gene3D" id="3.30.559.10">
    <property type="entry name" value="Chloramphenicol acetyltransferase-like domain"/>
    <property type="match status" value="2"/>
</dbReference>
<accession>A0ABW8LXQ1</accession>
<dbReference type="Pfam" id="PF00550">
    <property type="entry name" value="PP-binding"/>
    <property type="match status" value="1"/>
</dbReference>
<dbReference type="NCBIfam" id="TIGR01733">
    <property type="entry name" value="AA-adenyl-dom"/>
    <property type="match status" value="1"/>
</dbReference>
<dbReference type="PROSITE" id="PS00012">
    <property type="entry name" value="PHOSPHOPANTETHEINE"/>
    <property type="match status" value="1"/>
</dbReference>
<dbReference type="Gene3D" id="3.30.559.30">
    <property type="entry name" value="Nonribosomal peptide synthetase, condensation domain"/>
    <property type="match status" value="2"/>
</dbReference>
<dbReference type="Pfam" id="PF13193">
    <property type="entry name" value="AMP-binding_C"/>
    <property type="match status" value="1"/>
</dbReference>
<gene>
    <name evidence="6" type="ORF">ACI2L5_33445</name>
</gene>
<dbReference type="SUPFAM" id="SSF56801">
    <property type="entry name" value="Acetyl-CoA synthetase-like"/>
    <property type="match status" value="2"/>
</dbReference>
<reference evidence="6 7" key="1">
    <citation type="submission" date="2024-11" db="EMBL/GenBank/DDBJ databases">
        <title>The Natural Products Discovery Center: Release of the First 8490 Sequenced Strains for Exploring Actinobacteria Biosynthetic Diversity.</title>
        <authorList>
            <person name="Kalkreuter E."/>
            <person name="Kautsar S.A."/>
            <person name="Yang D."/>
            <person name="Bader C.D."/>
            <person name="Teijaro C.N."/>
            <person name="Fluegel L."/>
            <person name="Davis C.M."/>
            <person name="Simpson J.R."/>
            <person name="Lauterbach L."/>
            <person name="Steele A.D."/>
            <person name="Gui C."/>
            <person name="Meng S."/>
            <person name="Li G."/>
            <person name="Viehrig K."/>
            <person name="Ye F."/>
            <person name="Su P."/>
            <person name="Kiefer A.F."/>
            <person name="Nichols A."/>
            <person name="Cepeda A.J."/>
            <person name="Yan W."/>
            <person name="Fan B."/>
            <person name="Jiang Y."/>
            <person name="Adhikari A."/>
            <person name="Zheng C.-J."/>
            <person name="Schuster L."/>
            <person name="Cowan T.M."/>
            <person name="Smanski M.J."/>
            <person name="Chevrette M.G."/>
            <person name="De Carvalho L.P.S."/>
            <person name="Shen B."/>
        </authorList>
    </citation>
    <scope>NUCLEOTIDE SEQUENCE [LARGE SCALE GENOMIC DNA]</scope>
    <source>
        <strain evidence="6 7">NPDC020863</strain>
    </source>
</reference>
<name>A0ABW8LXQ1_9ACTN</name>
<dbReference type="PANTHER" id="PTHR45527">
    <property type="entry name" value="NONRIBOSOMAL PEPTIDE SYNTHETASE"/>
    <property type="match status" value="1"/>
</dbReference>
<feature type="region of interest" description="Disordered" evidence="4">
    <location>
        <begin position="1753"/>
        <end position="1774"/>
    </location>
</feature>
<feature type="compositionally biased region" description="Pro residues" evidence="4">
    <location>
        <begin position="1529"/>
        <end position="1543"/>
    </location>
</feature>
<dbReference type="PROSITE" id="PS50075">
    <property type="entry name" value="CARRIER"/>
    <property type="match status" value="1"/>
</dbReference>
<dbReference type="EMBL" id="JBJDQH010000012">
    <property type="protein sequence ID" value="MFK4269805.1"/>
    <property type="molecule type" value="Genomic_DNA"/>
</dbReference>
<evidence type="ECO:0000256" key="4">
    <source>
        <dbReference type="SAM" id="MobiDB-lite"/>
    </source>
</evidence>